<evidence type="ECO:0000313" key="7">
    <source>
        <dbReference type="Proteomes" id="UP000005519"/>
    </source>
</evidence>
<dbReference type="GO" id="GO:0004553">
    <property type="term" value="F:hydrolase activity, hydrolyzing O-glycosyl compounds"/>
    <property type="evidence" value="ECO:0007669"/>
    <property type="project" value="InterPro"/>
</dbReference>
<dbReference type="SUPFAM" id="SSF53955">
    <property type="entry name" value="Lysozyme-like"/>
    <property type="match status" value="1"/>
</dbReference>
<sequence length="719" mass="83637">MKPFLFAISLFTTAYAVPTLAEQPAPVPPPKKQMEKAAAYVEPIIEDQLMPTVVTKKQTGDTVEPQILKFKDEITTQVIPDFRPKQREIYKKIHQLLARSQSPSTLYLAQELLNRIREYPLYPYAQYQLFKAKKETLTLSEVQGYYKRNPNIQLAESLKKHWLEQAQKQKNWQEILTNRTFLETDTESRCIFLEAEAKTLKKNTALSTQWKNAIQSIWLTGDNLPSACDIPISLWQAETPLTNDLIKQRSLLIFEGKNVPLLNTLYKQAKDPEVKTWITELTQLLKNPTNLTESENIFYPTNNESDDNKKRVYLSLFPNFVKTIKESAVENSQDPFSLYAQWAEMLKLTEQQKQQWQKALVSHLFDSENSQIQQWRDNIVVMLKDDALTERRIRTAIREQTGLQTWLDLLSTEKKNKDEWQYWQAKVLQKSSEQKAQATQILQALSKKRGFYPLLASEELNQPYQPEMQTFQARDLNKVADRFAKELEVINELKYFNETHNINIAWKNILDNASFEQKLALAEYAEKQSWFDLSVEATIQAKAWGYLALRLPNAYKDWFDLHLDSKNITRTFAMAIARQESAWKTQAASPANARGLMQLLPTTAKQTANKLALPYTHESQLFDPFDNIMLGTTHLQELYDLYGNNRILIAAAYNAGASRVDRWLAKANRKLTMAEFVASIPFYETRDYVKSVLAYDAYYQILQKQQQQNFSKDEYNRLY</sequence>
<feature type="chain" id="PRO_5002999675" evidence="3">
    <location>
        <begin position="17"/>
        <end position="719"/>
    </location>
</feature>
<keyword evidence="7" id="KW-1185">Reference proteome</keyword>
<dbReference type="STRING" id="667128.HMPREF0621_0303"/>
<evidence type="ECO:0000256" key="2">
    <source>
        <dbReference type="ARBA" id="ARBA00022729"/>
    </source>
</evidence>
<dbReference type="Gene3D" id="1.10.530.10">
    <property type="match status" value="1"/>
</dbReference>
<feature type="signal peptide" evidence="3">
    <location>
        <begin position="1"/>
        <end position="16"/>
    </location>
</feature>
<evidence type="ECO:0000259" key="4">
    <source>
        <dbReference type="Pfam" id="PF01464"/>
    </source>
</evidence>
<dbReference type="RefSeq" id="WP_005765379.1">
    <property type="nucleotide sequence ID" value="NZ_GG704815.1"/>
</dbReference>
<dbReference type="PANTHER" id="PTHR37423:SF5">
    <property type="entry name" value="SOLUBLE LYTIC MUREIN TRANSGLYCOSYLASE"/>
    <property type="match status" value="1"/>
</dbReference>
<dbReference type="SUPFAM" id="SSF48435">
    <property type="entry name" value="Bacterial muramidases"/>
    <property type="match status" value="1"/>
</dbReference>
<dbReference type="InterPro" id="IPR023346">
    <property type="entry name" value="Lysozyme-like_dom_sf"/>
</dbReference>
<dbReference type="PANTHER" id="PTHR37423">
    <property type="entry name" value="SOLUBLE LYTIC MUREIN TRANSGLYCOSYLASE-RELATED"/>
    <property type="match status" value="1"/>
</dbReference>
<dbReference type="InterPro" id="IPR008939">
    <property type="entry name" value="Lytic_TGlycosylase_superhlx_U"/>
</dbReference>
<feature type="domain" description="Lytic transglycosylase superhelical linker" evidence="5">
    <location>
        <begin position="483"/>
        <end position="547"/>
    </location>
</feature>
<evidence type="ECO:0000256" key="3">
    <source>
        <dbReference type="SAM" id="SignalP"/>
    </source>
</evidence>
<organism evidence="6 7">
    <name type="scientific">Pasteurella dagmatis ATCC 43325</name>
    <dbReference type="NCBI Taxonomy" id="667128"/>
    <lineage>
        <taxon>Bacteria</taxon>
        <taxon>Pseudomonadati</taxon>
        <taxon>Pseudomonadota</taxon>
        <taxon>Gammaproteobacteria</taxon>
        <taxon>Pasteurellales</taxon>
        <taxon>Pasteurellaceae</taxon>
        <taxon>Pasteurella</taxon>
    </lineage>
</organism>
<dbReference type="InterPro" id="IPR037061">
    <property type="entry name" value="Lytic_TGlycoase_superhlx_L_sf"/>
</dbReference>
<dbReference type="OrthoDB" id="92254at2"/>
<accession>C9PMS9</accession>
<feature type="domain" description="Transglycosylase SLT" evidence="4">
    <location>
        <begin position="565"/>
        <end position="671"/>
    </location>
</feature>
<dbReference type="Pfam" id="PF01464">
    <property type="entry name" value="SLT"/>
    <property type="match status" value="1"/>
</dbReference>
<comment type="similarity">
    <text evidence="1">Belongs to the transglycosylase Slt family.</text>
</comment>
<dbReference type="Gene3D" id="1.10.1240.20">
    <property type="entry name" value="Lytic transglycosylase, superhelical linker domain"/>
    <property type="match status" value="1"/>
</dbReference>
<dbReference type="InterPro" id="IPR012289">
    <property type="entry name" value="Lytic_TGlycosylase_superhlx_L"/>
</dbReference>
<dbReference type="HOGENOM" id="CLU_019016_1_0_6"/>
<dbReference type="InterPro" id="IPR008258">
    <property type="entry name" value="Transglycosylase_SLT_dom_1"/>
</dbReference>
<reference evidence="6 7" key="1">
    <citation type="submission" date="2009-10" db="EMBL/GenBank/DDBJ databases">
        <authorList>
            <person name="Muzny D."/>
            <person name="Qin X."/>
            <person name="Deng J."/>
            <person name="Jiang H."/>
            <person name="Liu Y."/>
            <person name="Qu J."/>
            <person name="Song X.-Z."/>
            <person name="Zhang L."/>
            <person name="Thornton R."/>
            <person name="Coyle M."/>
            <person name="Francisco L."/>
            <person name="Jackson L."/>
            <person name="Javaid M."/>
            <person name="Korchina V."/>
            <person name="Kovar C."/>
            <person name="Mata R."/>
            <person name="Mathew T."/>
            <person name="Ngo R."/>
            <person name="Nguyen L."/>
            <person name="Nguyen N."/>
            <person name="Okwuonu G."/>
            <person name="Ongeri F."/>
            <person name="Pham C."/>
            <person name="Simmons D."/>
            <person name="Wilczek-Boney K."/>
            <person name="Hale W."/>
            <person name="Jakkamsetti A."/>
            <person name="Pham P."/>
            <person name="Ruth R."/>
            <person name="San Lucas F."/>
            <person name="Warren J."/>
            <person name="Zhang J."/>
            <person name="Zhao Z."/>
            <person name="Zhou C."/>
            <person name="Zhu D."/>
            <person name="Lee S."/>
            <person name="Bess C."/>
            <person name="Blankenburg K."/>
            <person name="Forbes L."/>
            <person name="Fu Q."/>
            <person name="Gubbala S."/>
            <person name="Hirani K."/>
            <person name="Jayaseelan J.C."/>
            <person name="Lara F."/>
            <person name="Munidasa M."/>
            <person name="Palculict T."/>
            <person name="Patil S."/>
            <person name="Pu L.-L."/>
            <person name="Saada N."/>
            <person name="Tang L."/>
            <person name="Weissenberger G."/>
            <person name="Zhu Y."/>
            <person name="Hemphill L."/>
            <person name="Shang Y."/>
            <person name="Youmans B."/>
            <person name="Ayvaz T."/>
            <person name="Ross M."/>
            <person name="Santibanez J."/>
            <person name="Aqrawi P."/>
            <person name="Gross S."/>
            <person name="Joshi V."/>
            <person name="Fowler G."/>
            <person name="Nazareth L."/>
            <person name="Reid J."/>
            <person name="Worley K."/>
            <person name="Petrosino J."/>
            <person name="Highlander S."/>
            <person name="Gibbs R."/>
        </authorList>
    </citation>
    <scope>NUCLEOTIDE SEQUENCE [LARGE SCALE GENOMIC DNA]</scope>
    <source>
        <strain evidence="6 7">ATCC 43325</strain>
    </source>
</reference>
<evidence type="ECO:0000256" key="1">
    <source>
        <dbReference type="ARBA" id="ARBA00007734"/>
    </source>
</evidence>
<dbReference type="CDD" id="cd13401">
    <property type="entry name" value="Slt70-like"/>
    <property type="match status" value="1"/>
</dbReference>
<dbReference type="GO" id="GO:0042597">
    <property type="term" value="C:periplasmic space"/>
    <property type="evidence" value="ECO:0007669"/>
    <property type="project" value="InterPro"/>
</dbReference>
<name>C9PMS9_9PAST</name>
<proteinExistence type="inferred from homology"/>
<dbReference type="EMBL" id="ACZR01000002">
    <property type="protein sequence ID" value="EEX51113.1"/>
    <property type="molecule type" value="Genomic_DNA"/>
</dbReference>
<comment type="caution">
    <text evidence="6">The sequence shown here is derived from an EMBL/GenBank/DDBJ whole genome shotgun (WGS) entry which is preliminary data.</text>
</comment>
<dbReference type="Pfam" id="PF00760">
    <property type="entry name" value="Cucumo_coat"/>
    <property type="match status" value="1"/>
</dbReference>
<dbReference type="AlphaFoldDB" id="C9PMS9"/>
<evidence type="ECO:0000259" key="5">
    <source>
        <dbReference type="Pfam" id="PF14718"/>
    </source>
</evidence>
<keyword evidence="2 3" id="KW-0732">Signal</keyword>
<dbReference type="Pfam" id="PF14718">
    <property type="entry name" value="SLT_L"/>
    <property type="match status" value="1"/>
</dbReference>
<dbReference type="Proteomes" id="UP000005519">
    <property type="component" value="Unassembled WGS sequence"/>
</dbReference>
<dbReference type="Gene3D" id="1.25.20.10">
    <property type="entry name" value="Bacterial muramidases"/>
    <property type="match status" value="1"/>
</dbReference>
<protein>
    <submittedName>
        <fullName evidence="6">Transglycosylase SLT domain protein</fullName>
    </submittedName>
</protein>
<evidence type="ECO:0000313" key="6">
    <source>
        <dbReference type="EMBL" id="EEX51113.1"/>
    </source>
</evidence>
<gene>
    <name evidence="6" type="ORF">HMPREF0621_0303</name>
</gene>